<organism evidence="2 3">
    <name type="scientific">Domibacillus mangrovi</name>
    <dbReference type="NCBI Taxonomy" id="1714354"/>
    <lineage>
        <taxon>Bacteria</taxon>
        <taxon>Bacillati</taxon>
        <taxon>Bacillota</taxon>
        <taxon>Bacilli</taxon>
        <taxon>Bacillales</taxon>
        <taxon>Bacillaceae</taxon>
        <taxon>Domibacillus</taxon>
    </lineage>
</organism>
<comment type="caution">
    <text evidence="2">The sequence shown here is derived from an EMBL/GenBank/DDBJ whole genome shotgun (WGS) entry which is preliminary data.</text>
</comment>
<dbReference type="RefSeq" id="WP_073711361.1">
    <property type="nucleotide sequence ID" value="NZ_MRWQ01000006.1"/>
</dbReference>
<protein>
    <recommendedName>
        <fullName evidence="1">IDEAL domain-containing protein</fullName>
    </recommendedName>
</protein>
<sequence>MIVIYNTGDWVFNKNNQTRGFIVASTHHASVVTYVRNGHFVTSNSSTQNLEKLDAQLKPDELMELMDMALELRDREWFQELTTQIGKAKECAE</sequence>
<feature type="domain" description="IDEAL" evidence="1">
    <location>
        <begin position="59"/>
        <end position="84"/>
    </location>
</feature>
<dbReference type="EMBL" id="MRWQ01000006">
    <property type="protein sequence ID" value="OKL36637.1"/>
    <property type="molecule type" value="Genomic_DNA"/>
</dbReference>
<dbReference type="AlphaFoldDB" id="A0A1Q5P312"/>
<evidence type="ECO:0000259" key="1">
    <source>
        <dbReference type="Pfam" id="PF08858"/>
    </source>
</evidence>
<dbReference type="Pfam" id="PF08858">
    <property type="entry name" value="IDEAL"/>
    <property type="match status" value="1"/>
</dbReference>
<dbReference type="Proteomes" id="UP000186524">
    <property type="component" value="Unassembled WGS sequence"/>
</dbReference>
<reference evidence="2 3" key="1">
    <citation type="submission" date="2016-12" db="EMBL/GenBank/DDBJ databases">
        <title>Domibacillus sp. SAOS 44 whole genome sequencing.</title>
        <authorList>
            <person name="Verma A."/>
            <person name="Krishnamurthi S."/>
        </authorList>
    </citation>
    <scope>NUCLEOTIDE SEQUENCE [LARGE SCALE GENOMIC DNA]</scope>
    <source>
        <strain evidence="2 3">SAOS 44</strain>
    </source>
</reference>
<dbReference type="InterPro" id="IPR014957">
    <property type="entry name" value="IDEAL_dom"/>
</dbReference>
<evidence type="ECO:0000313" key="2">
    <source>
        <dbReference type="EMBL" id="OKL36637.1"/>
    </source>
</evidence>
<accession>A0A1Q5P312</accession>
<dbReference type="STRING" id="1714354.BLL40_07825"/>
<proteinExistence type="predicted"/>
<gene>
    <name evidence="2" type="ORF">BLL40_07825</name>
</gene>
<evidence type="ECO:0000313" key="3">
    <source>
        <dbReference type="Proteomes" id="UP000186524"/>
    </source>
</evidence>
<name>A0A1Q5P312_9BACI</name>
<keyword evidence="3" id="KW-1185">Reference proteome</keyword>